<dbReference type="PIRSF" id="PIRSF006337">
    <property type="entry name" value="Trehalose_TreZ"/>
    <property type="match status" value="1"/>
</dbReference>
<evidence type="ECO:0000256" key="5">
    <source>
        <dbReference type="ARBA" id="ARBA00015938"/>
    </source>
</evidence>
<dbReference type="GO" id="GO:0033942">
    <property type="term" value="F:4-alpha-D-(1-&gt;4)-alpha-D-glucanotrehalose trehalohydrolase activity"/>
    <property type="evidence" value="ECO:0007669"/>
    <property type="project" value="UniProtKB-EC"/>
</dbReference>
<name>A0A927B7S7_9BACT</name>
<evidence type="ECO:0000256" key="12">
    <source>
        <dbReference type="ARBA" id="ARBA00034013"/>
    </source>
</evidence>
<dbReference type="EC" id="3.2.1.141" evidence="4 13"/>
<reference evidence="20" key="1">
    <citation type="submission" date="2020-09" db="EMBL/GenBank/DDBJ databases">
        <authorList>
            <person name="Kim M.K."/>
        </authorList>
    </citation>
    <scope>NUCLEOTIDE SEQUENCE</scope>
    <source>
        <strain evidence="20">BT704</strain>
    </source>
</reference>
<dbReference type="RefSeq" id="WP_191042387.1">
    <property type="nucleotide sequence ID" value="NZ_JACXAA010000014.1"/>
</dbReference>
<evidence type="ECO:0000256" key="15">
    <source>
        <dbReference type="PIRSR" id="PIRSR006337-1"/>
    </source>
</evidence>
<dbReference type="GO" id="GO:0005737">
    <property type="term" value="C:cytoplasm"/>
    <property type="evidence" value="ECO:0007669"/>
    <property type="project" value="UniProtKB-SubCell"/>
</dbReference>
<evidence type="ECO:0000256" key="6">
    <source>
        <dbReference type="ARBA" id="ARBA00022490"/>
    </source>
</evidence>
<evidence type="ECO:0000256" key="2">
    <source>
        <dbReference type="ARBA" id="ARBA00005199"/>
    </source>
</evidence>
<evidence type="ECO:0000256" key="11">
    <source>
        <dbReference type="ARBA" id="ARBA00033284"/>
    </source>
</evidence>
<gene>
    <name evidence="20" type="primary">treZ</name>
    <name evidence="20" type="ORF">IC230_28065</name>
</gene>
<comment type="similarity">
    <text evidence="3 14">Belongs to the glycosyl hydrolase 13 family.</text>
</comment>
<evidence type="ECO:0000256" key="7">
    <source>
        <dbReference type="ARBA" id="ARBA00022801"/>
    </source>
</evidence>
<sequence length="643" mass="73359">MMYPLNVNKRTLGVTFLPDRQAQIVLWSPSADQVDLKINGQSVLPLQQEELGYWQTKTDQLRPGDSYTFVLNNEKEYPDPASLSQPQGVYDASQAIDTSLFYWDDQCWVNPALEDYLLYEVHTGTFTPEGTFASLETKLDYLKALGVTAIEIMPVAQFADSRNWGYDGVYSFAVQNSYGGASNLQRLVDACHYKGIAVVLDVVYNHFGPEGSFFSNFGPYLTSKYCTPWGNAINFDDAWCDGVRHYVIENALMWFRDFHIDALRLDAVHAMKDCSPVHILQELRQQVDHLMETTGRRHHLLVECDLNDPKFINPLTEHGYGMDAQWIDEFHHSLRVTVGEAKTGYYADFDGLAHLTKSYQHGYVYDGQFSNVRQKLFGCKAESNPGHQFIIFSQNHDQVGNRQQGERSSQLYSYDTLKLLAGAVLVSPYIPLLFMGEEWGETNPFFYFATHFEPDLVEAVQQGRKDEFAHSHSDKEVPAPQSHDTFEEAKLQWGLLAKEPHQTLLRYYQTLIALRRQLPALHKLDRQYVNVTANDDQQTLQLHRWQGDQHIQCLMNFSKQPQIVQLSEASQEQDWHKLLDSADEQWFPQNGISTAPGSLSTDNAIELQPESIVIYAQGHEKSHVNVPNPIAQRLYRGEAEAVG</sequence>
<feature type="compositionally biased region" description="Basic and acidic residues" evidence="18">
    <location>
        <begin position="464"/>
        <end position="477"/>
    </location>
</feature>
<dbReference type="Proteomes" id="UP000653797">
    <property type="component" value="Unassembled WGS sequence"/>
</dbReference>
<dbReference type="EMBL" id="JACXAA010000014">
    <property type="protein sequence ID" value="MBD2756767.1"/>
    <property type="molecule type" value="Genomic_DNA"/>
</dbReference>
<dbReference type="Gene3D" id="1.10.10.760">
    <property type="entry name" value="E-set domains of sugar-utilizing enzymes"/>
    <property type="match status" value="1"/>
</dbReference>
<comment type="caution">
    <text evidence="20">The sequence shown here is derived from an EMBL/GenBank/DDBJ whole genome shotgun (WGS) entry which is preliminary data.</text>
</comment>
<accession>A0A927B7S7</accession>
<feature type="site" description="Transition state stabilizer" evidence="17">
    <location>
        <position position="397"/>
    </location>
</feature>
<dbReference type="Gene3D" id="3.20.20.80">
    <property type="entry name" value="Glycosidases"/>
    <property type="match status" value="1"/>
</dbReference>
<dbReference type="PANTHER" id="PTHR43651:SF11">
    <property type="entry name" value="MALTO-OLIGOSYLTREHALOSE TREHALOHYDROLASE"/>
    <property type="match status" value="1"/>
</dbReference>
<evidence type="ECO:0000313" key="20">
    <source>
        <dbReference type="EMBL" id="MBD2756767.1"/>
    </source>
</evidence>
<feature type="region of interest" description="Disordered" evidence="18">
    <location>
        <begin position="464"/>
        <end position="483"/>
    </location>
</feature>
<evidence type="ECO:0000256" key="18">
    <source>
        <dbReference type="SAM" id="MobiDB-lite"/>
    </source>
</evidence>
<evidence type="ECO:0000256" key="4">
    <source>
        <dbReference type="ARBA" id="ARBA00012268"/>
    </source>
</evidence>
<protein>
    <recommendedName>
        <fullName evidence="5 13">Malto-oligosyltrehalose trehalohydrolase</fullName>
        <shortName evidence="14">MTHase</shortName>
        <ecNumber evidence="4 13">3.2.1.141</ecNumber>
    </recommendedName>
    <alternativeName>
        <fullName evidence="11 14">4-alpha-D-((1-&gt;4)-alpha-D-glucano)trehalose trehalohydrolase</fullName>
    </alternativeName>
    <alternativeName>
        <fullName evidence="10 14">Maltooligosyl trehalose trehalohydrolase</fullName>
    </alternativeName>
</protein>
<dbReference type="SUPFAM" id="SSF51011">
    <property type="entry name" value="Glycosyl hydrolase domain"/>
    <property type="match status" value="1"/>
</dbReference>
<evidence type="ECO:0000256" key="13">
    <source>
        <dbReference type="NCBIfam" id="TIGR02402"/>
    </source>
</evidence>
<dbReference type="GO" id="GO:0005992">
    <property type="term" value="P:trehalose biosynthetic process"/>
    <property type="evidence" value="ECO:0007669"/>
    <property type="project" value="UniProtKB-UniRule"/>
</dbReference>
<dbReference type="SMART" id="SM00642">
    <property type="entry name" value="Aamy"/>
    <property type="match status" value="1"/>
</dbReference>
<evidence type="ECO:0000256" key="8">
    <source>
        <dbReference type="ARBA" id="ARBA00023277"/>
    </source>
</evidence>
<keyword evidence="7 14" id="KW-0378">Hydrolase</keyword>
<dbReference type="AlphaFoldDB" id="A0A927B7S7"/>
<organism evidence="20 21">
    <name type="scientific">Spirosoma validum</name>
    <dbReference type="NCBI Taxonomy" id="2771355"/>
    <lineage>
        <taxon>Bacteria</taxon>
        <taxon>Pseudomonadati</taxon>
        <taxon>Bacteroidota</taxon>
        <taxon>Cytophagia</taxon>
        <taxon>Cytophagales</taxon>
        <taxon>Cytophagaceae</taxon>
        <taxon>Spirosoma</taxon>
    </lineage>
</organism>
<dbReference type="SUPFAM" id="SSF81296">
    <property type="entry name" value="E set domains"/>
    <property type="match status" value="1"/>
</dbReference>
<evidence type="ECO:0000259" key="19">
    <source>
        <dbReference type="SMART" id="SM00642"/>
    </source>
</evidence>
<feature type="active site" description="Nucleophile" evidence="15">
    <location>
        <position position="266"/>
    </location>
</feature>
<dbReference type="NCBIfam" id="TIGR02402">
    <property type="entry name" value="trehalose_TreZ"/>
    <property type="match status" value="1"/>
</dbReference>
<comment type="subcellular location">
    <subcellularLocation>
        <location evidence="1 15">Cytoplasm</location>
    </subcellularLocation>
</comment>
<evidence type="ECO:0000313" key="21">
    <source>
        <dbReference type="Proteomes" id="UP000653797"/>
    </source>
</evidence>
<proteinExistence type="inferred from homology"/>
<dbReference type="Pfam" id="PF00128">
    <property type="entry name" value="Alpha-amylase"/>
    <property type="match status" value="1"/>
</dbReference>
<dbReference type="InterPro" id="IPR012768">
    <property type="entry name" value="Trehalose_TreZ"/>
</dbReference>
<dbReference type="InterPro" id="IPR014756">
    <property type="entry name" value="Ig_E-set"/>
</dbReference>
<feature type="binding site" evidence="16">
    <location>
        <begin position="328"/>
        <end position="332"/>
    </location>
    <ligand>
        <name>substrate</name>
    </ligand>
</feature>
<dbReference type="CDD" id="cd11325">
    <property type="entry name" value="AmyAc_GTHase"/>
    <property type="match status" value="1"/>
</dbReference>
<keyword evidence="9 14" id="KW-0326">Glycosidase</keyword>
<feature type="binding site" evidence="16">
    <location>
        <begin position="396"/>
        <end position="401"/>
    </location>
    <ligand>
        <name>substrate</name>
    </ligand>
</feature>
<evidence type="ECO:0000256" key="1">
    <source>
        <dbReference type="ARBA" id="ARBA00004496"/>
    </source>
</evidence>
<evidence type="ECO:0000256" key="10">
    <source>
        <dbReference type="ARBA" id="ARBA00032057"/>
    </source>
</evidence>
<evidence type="ECO:0000256" key="3">
    <source>
        <dbReference type="ARBA" id="ARBA00008061"/>
    </source>
</evidence>
<dbReference type="InterPro" id="IPR044901">
    <property type="entry name" value="Trehalose_TreZ_E-set_sf"/>
</dbReference>
<keyword evidence="6" id="KW-0963">Cytoplasm</keyword>
<dbReference type="Gene3D" id="2.60.40.10">
    <property type="entry name" value="Immunoglobulins"/>
    <property type="match status" value="1"/>
</dbReference>
<dbReference type="CDD" id="cd02853">
    <property type="entry name" value="E_set_MTHase_like_N"/>
    <property type="match status" value="1"/>
</dbReference>
<feature type="active site" description="Proton donor" evidence="15">
    <location>
        <position position="303"/>
    </location>
</feature>
<comment type="catalytic activity">
    <reaction evidence="12 14">
        <text>hydrolysis of (1-&gt;4)-alpha-D-glucosidic linkage in 4-alpha-D-[(1-&gt;4)-alpha-D-glucanosyl]n trehalose to yield trehalose and (1-&gt;4)-alpha-D-glucan.</text>
        <dbReference type="EC" id="3.2.1.141"/>
    </reaction>
</comment>
<evidence type="ECO:0000256" key="9">
    <source>
        <dbReference type="ARBA" id="ARBA00023295"/>
    </source>
</evidence>
<dbReference type="InterPro" id="IPR017853">
    <property type="entry name" value="GH"/>
</dbReference>
<comment type="pathway">
    <text evidence="2 14">Glycan biosynthesis; trehalose biosynthesis.</text>
</comment>
<feature type="binding site" evidence="16">
    <location>
        <begin position="264"/>
        <end position="269"/>
    </location>
    <ligand>
        <name>substrate</name>
    </ligand>
</feature>
<dbReference type="InterPro" id="IPR006047">
    <property type="entry name" value="GH13_cat_dom"/>
</dbReference>
<dbReference type="PANTHER" id="PTHR43651">
    <property type="entry name" value="1,4-ALPHA-GLUCAN-BRANCHING ENZYME"/>
    <property type="match status" value="1"/>
</dbReference>
<feature type="domain" description="Glycosyl hydrolase family 13 catalytic" evidence="19">
    <location>
        <begin position="120"/>
        <end position="515"/>
    </location>
</feature>
<keyword evidence="8" id="KW-0119">Carbohydrate metabolism</keyword>
<keyword evidence="21" id="KW-1185">Reference proteome</keyword>
<evidence type="ECO:0000256" key="17">
    <source>
        <dbReference type="PIRSR" id="PIRSR006337-3"/>
    </source>
</evidence>
<dbReference type="SUPFAM" id="SSF51445">
    <property type="entry name" value="(Trans)glycosidases"/>
    <property type="match status" value="1"/>
</dbReference>
<evidence type="ECO:0000256" key="16">
    <source>
        <dbReference type="PIRSR" id="PIRSR006337-2"/>
    </source>
</evidence>
<evidence type="ECO:0000256" key="14">
    <source>
        <dbReference type="PIRNR" id="PIRNR006337"/>
    </source>
</evidence>
<dbReference type="InterPro" id="IPR013783">
    <property type="entry name" value="Ig-like_fold"/>
</dbReference>